<evidence type="ECO:0000256" key="4">
    <source>
        <dbReference type="PROSITE-ProRule" id="PRU00325"/>
    </source>
</evidence>
<keyword evidence="3" id="KW-0862">Zinc</keyword>
<reference evidence="7" key="2">
    <citation type="journal article" date="2024" name="Plant">
        <title>Genomic evolution and insights into agronomic trait innovations of Sesamum species.</title>
        <authorList>
            <person name="Miao H."/>
            <person name="Wang L."/>
            <person name="Qu L."/>
            <person name="Liu H."/>
            <person name="Sun Y."/>
            <person name="Le M."/>
            <person name="Wang Q."/>
            <person name="Wei S."/>
            <person name="Zheng Y."/>
            <person name="Lin W."/>
            <person name="Duan Y."/>
            <person name="Cao H."/>
            <person name="Xiong S."/>
            <person name="Wang X."/>
            <person name="Wei L."/>
            <person name="Li C."/>
            <person name="Ma Q."/>
            <person name="Ju M."/>
            <person name="Zhao R."/>
            <person name="Li G."/>
            <person name="Mu C."/>
            <person name="Tian Q."/>
            <person name="Mei H."/>
            <person name="Zhang T."/>
            <person name="Gao T."/>
            <person name="Zhang H."/>
        </authorList>
    </citation>
    <scope>NUCLEOTIDE SEQUENCE</scope>
    <source>
        <strain evidence="7">G02</strain>
    </source>
</reference>
<dbReference type="SMART" id="SM00575">
    <property type="entry name" value="ZnF_PMZ"/>
    <property type="match status" value="1"/>
</dbReference>
<evidence type="ECO:0000256" key="1">
    <source>
        <dbReference type="ARBA" id="ARBA00022723"/>
    </source>
</evidence>
<dbReference type="PROSITE" id="PS50966">
    <property type="entry name" value="ZF_SWIM"/>
    <property type="match status" value="1"/>
</dbReference>
<reference evidence="7" key="1">
    <citation type="submission" date="2020-06" db="EMBL/GenBank/DDBJ databases">
        <authorList>
            <person name="Li T."/>
            <person name="Hu X."/>
            <person name="Zhang T."/>
            <person name="Song X."/>
            <person name="Zhang H."/>
            <person name="Dai N."/>
            <person name="Sheng W."/>
            <person name="Hou X."/>
            <person name="Wei L."/>
        </authorList>
    </citation>
    <scope>NUCLEOTIDE SEQUENCE</scope>
    <source>
        <strain evidence="7">G02</strain>
        <tissue evidence="7">Leaf</tissue>
    </source>
</reference>
<dbReference type="InterPro" id="IPR007527">
    <property type="entry name" value="Znf_SWIM"/>
</dbReference>
<feature type="domain" description="SWIM-type" evidence="6">
    <location>
        <begin position="778"/>
        <end position="810"/>
    </location>
</feature>
<dbReference type="EMBL" id="JACGWJ010000009">
    <property type="protein sequence ID" value="KAL0398490.1"/>
    <property type="molecule type" value="Genomic_DNA"/>
</dbReference>
<dbReference type="PANTHER" id="PTHR31973">
    <property type="entry name" value="POLYPROTEIN, PUTATIVE-RELATED"/>
    <property type="match status" value="1"/>
</dbReference>
<feature type="compositionally biased region" description="Acidic residues" evidence="5">
    <location>
        <begin position="216"/>
        <end position="228"/>
    </location>
</feature>
<keyword evidence="2 4" id="KW-0863">Zinc-finger</keyword>
<dbReference type="PANTHER" id="PTHR31973:SF195">
    <property type="entry name" value="MUDR FAMILY TRANSPOSASE"/>
    <property type="match status" value="1"/>
</dbReference>
<feature type="compositionally biased region" description="Polar residues" evidence="5">
    <location>
        <begin position="158"/>
        <end position="198"/>
    </location>
</feature>
<evidence type="ECO:0000313" key="7">
    <source>
        <dbReference type="EMBL" id="KAL0398490.1"/>
    </source>
</evidence>
<evidence type="ECO:0000259" key="6">
    <source>
        <dbReference type="PROSITE" id="PS50966"/>
    </source>
</evidence>
<evidence type="ECO:0000256" key="5">
    <source>
        <dbReference type="SAM" id="MobiDB-lite"/>
    </source>
</evidence>
<dbReference type="InterPro" id="IPR018289">
    <property type="entry name" value="MULE_transposase_dom"/>
</dbReference>
<dbReference type="GO" id="GO:0008270">
    <property type="term" value="F:zinc ion binding"/>
    <property type="evidence" value="ECO:0007669"/>
    <property type="project" value="UniProtKB-KW"/>
</dbReference>
<name>A0AAW2T262_SESRA</name>
<gene>
    <name evidence="7" type="ORF">Sradi_2192300</name>
</gene>
<dbReference type="AlphaFoldDB" id="A0AAW2T262"/>
<protein>
    <recommendedName>
        <fullName evidence="6">SWIM-type domain-containing protein</fullName>
    </recommendedName>
</protein>
<sequence>MAEPNNVDIVIYFGGQWSNLNGSVSYDRSPITLLNISRRTTFDELEYILCEELGFLGRTEYKLHIYFKLITVNFGERSETVLPIKKDRDLKKFFNPRNGYASIDVFVEAEKLPENTELGYPGVGEWGTYMSMLTQDLPSLPVVTEAMGGFGLDENYSGSSSYATPSNYAGPSDNAGPSSNVGQSNYAGPPSNAGTSAYNEEDDDPEGDSLLYNESSESEPDEVEEEDQMPANHENDDEVSIDIMMDVLGNNADAPTTPAGENFDLNMPTGSVPPYNLYPVPAFFRTTHPEIPADSIDVPTGNWGHFYDSNTGELALGMVFKSKDHLKASVQDFSVRHARREYRVVESNPKLWKVCCKWDVETGCNWMLRGIFKSNMRLFKITRYAGPHTCLMNEVSVDHGNLGKSMIATHLMGMVREDPTFAIKNVRQTIKDKFGFEIPYHKAWQALKAAREQIYGTWESSVQKLPRYMSALQKWNPGTVVEWYHLDTDRPGLHMLNYVFWAFRPCIQGFRYCRNVISVDGTHLYTRYKHKLLVAVTLDANNQVLPLAFALVDEETLASWTWFLQMLARHFLPNEDDRVCLISDRHPGLINAINYVPAFKFPRGVHRFCLRHVCSNFNNKYKNVQLKDLCWRAGSESSARKFDRIMEEIKSLNPEAYDWLGNIDKTQWTLAHDGGWRTGILTTNMSEAVNGVLKGARRLPIVPLVEITLNRSAQYFLQRTARANRMVMDNQQWADYAFRLFEARQAEAIHHIVQKFDYNQQSASVITLSTTGQGSRTYVVKLRQQMCSCGKWATHGIPCSHAIQASRHFGMNASNFIPEYFSTRAYKKTYLGRFEPVYGEEYWDPVHFELVHNPTKRTRRGPGRDVTTRIRNEMDQPQRRARQQYQAHQT</sequence>
<dbReference type="Pfam" id="PF04434">
    <property type="entry name" value="SWIM"/>
    <property type="match status" value="1"/>
</dbReference>
<dbReference type="InterPro" id="IPR006564">
    <property type="entry name" value="Znf_PMZ"/>
</dbReference>
<dbReference type="Pfam" id="PF10551">
    <property type="entry name" value="MULE"/>
    <property type="match status" value="1"/>
</dbReference>
<comment type="caution">
    <text evidence="7">The sequence shown here is derived from an EMBL/GenBank/DDBJ whole genome shotgun (WGS) entry which is preliminary data.</text>
</comment>
<evidence type="ECO:0000256" key="2">
    <source>
        <dbReference type="ARBA" id="ARBA00022771"/>
    </source>
</evidence>
<feature type="region of interest" description="Disordered" evidence="5">
    <location>
        <begin position="854"/>
        <end position="890"/>
    </location>
</feature>
<evidence type="ECO:0000256" key="3">
    <source>
        <dbReference type="ARBA" id="ARBA00022833"/>
    </source>
</evidence>
<accession>A0AAW2T262</accession>
<proteinExistence type="predicted"/>
<keyword evidence="1" id="KW-0479">Metal-binding</keyword>
<organism evidence="7">
    <name type="scientific">Sesamum radiatum</name>
    <name type="common">Black benniseed</name>
    <dbReference type="NCBI Taxonomy" id="300843"/>
    <lineage>
        <taxon>Eukaryota</taxon>
        <taxon>Viridiplantae</taxon>
        <taxon>Streptophyta</taxon>
        <taxon>Embryophyta</taxon>
        <taxon>Tracheophyta</taxon>
        <taxon>Spermatophyta</taxon>
        <taxon>Magnoliopsida</taxon>
        <taxon>eudicotyledons</taxon>
        <taxon>Gunneridae</taxon>
        <taxon>Pentapetalae</taxon>
        <taxon>asterids</taxon>
        <taxon>lamiids</taxon>
        <taxon>Lamiales</taxon>
        <taxon>Pedaliaceae</taxon>
        <taxon>Sesamum</taxon>
    </lineage>
</organism>
<feature type="compositionally biased region" description="Basic and acidic residues" evidence="5">
    <location>
        <begin position="862"/>
        <end position="878"/>
    </location>
</feature>
<feature type="region of interest" description="Disordered" evidence="5">
    <location>
        <begin position="158"/>
        <end position="234"/>
    </location>
</feature>